<dbReference type="InterPro" id="IPR027372">
    <property type="entry name" value="Phytase-like_dom"/>
</dbReference>
<proteinExistence type="predicted"/>
<protein>
    <submittedName>
        <fullName evidence="4">Esterase-like activity of phytase family protein</fullName>
    </submittedName>
</protein>
<accession>A0ABS2BFH8</accession>
<keyword evidence="5" id="KW-1185">Reference proteome</keyword>
<comment type="caution">
    <text evidence="4">The sequence shown here is derived from an EMBL/GenBank/DDBJ whole genome shotgun (WGS) entry which is preliminary data.</text>
</comment>
<name>A0ABS2BFH8_9NEIS</name>
<gene>
    <name evidence="4" type="ORF">JMJ54_00880</name>
</gene>
<keyword evidence="2" id="KW-0732">Signal</keyword>
<dbReference type="Pfam" id="PF13449">
    <property type="entry name" value="Phytase-like"/>
    <property type="match status" value="1"/>
</dbReference>
<dbReference type="PANTHER" id="PTHR37957">
    <property type="entry name" value="BLR7070 PROTEIN"/>
    <property type="match status" value="1"/>
</dbReference>
<dbReference type="Proteomes" id="UP000809431">
    <property type="component" value="Unassembled WGS sequence"/>
</dbReference>
<feature type="signal peptide" evidence="2">
    <location>
        <begin position="1"/>
        <end position="22"/>
    </location>
</feature>
<reference evidence="4 5" key="1">
    <citation type="submission" date="2021-01" db="EMBL/GenBank/DDBJ databases">
        <title>Draft Genome Sequence and Polyhydroxyalkanoate Biosynthetic Potential of Jeongeupia naejangsanensis Type Strain DSM 24253.</title>
        <authorList>
            <person name="Turrini P."/>
            <person name="Artuso I."/>
            <person name="Lugli G.A."/>
            <person name="Frangipani E."/>
            <person name="Ventura M."/>
            <person name="Visca P."/>
        </authorList>
    </citation>
    <scope>NUCLEOTIDE SEQUENCE [LARGE SCALE GENOMIC DNA]</scope>
    <source>
        <strain evidence="4 5">DSM 24253</strain>
    </source>
</reference>
<evidence type="ECO:0000313" key="4">
    <source>
        <dbReference type="EMBL" id="MBM3114367.1"/>
    </source>
</evidence>
<dbReference type="RefSeq" id="WP_203536064.1">
    <property type="nucleotide sequence ID" value="NZ_JAESND010000001.1"/>
</dbReference>
<dbReference type="PROSITE" id="PS51257">
    <property type="entry name" value="PROKAR_LIPOPROTEIN"/>
    <property type="match status" value="1"/>
</dbReference>
<feature type="region of interest" description="Disordered" evidence="1">
    <location>
        <begin position="28"/>
        <end position="50"/>
    </location>
</feature>
<feature type="domain" description="Phytase-like" evidence="3">
    <location>
        <begin position="259"/>
        <end position="589"/>
    </location>
</feature>
<evidence type="ECO:0000256" key="1">
    <source>
        <dbReference type="SAM" id="MobiDB-lite"/>
    </source>
</evidence>
<sequence length="657" mass="68314">MKQCIPPLMLATLMTAGLVACGGGDDGGATSAPAPAPTPAPTPVPSPGAKTGQFYDAAVAGLEYTTSSGGNAIGMTDASGVFSYRDGDAVTFRIGDLVLGQTKGKDKVTLADFDPANPLSDKVIARARLLQTLDADHDPDNGIAIEAAARNALKGKTLPLDDMQAFDAAASGVLGRAPVSAASAREHFESTLAMLGGTATTKVNASGVTLEISKYRVQVPTGFHVAYPGSDAGIKAAFPQGFPLSIGSSIAYKGKEADGSQLFYILTDRGPNGDSPDQVDGKKSKVFPVPGFNPKIGLMRLKNGVARVESTTDLKDVDGSAMSGLPIPDGSVGASNEVALNEALGKLAPGYSPHGIDPEGLSIDKDGKLWLTDEYGPFLAQLDPATGKLLKKLAPGSGLPAIIAKRQANRGFEGVAVTPSGKIVAMVQSILAMDDAKDSNNKAQKTSKAPVIRLVEYDPANGATRMLAYPFDTALYGKAKDAKLGDLIALSDTRFLLIEQGEQKDGVVHNMLVLIDTSAATDLTGKTVNGLEVEYQSDLAVIKTAGITPVAKRVLADLRDAKFGWVAEKAEGLTLIDASTIALINDNDFGLSGKIIDDKGVSLKGDDCSQDANGTLTGSKCATLVNPKYRIGQGSDDERPSRLWIIRFGTPLKDIAL</sequence>
<dbReference type="SUPFAM" id="SSF101898">
    <property type="entry name" value="NHL repeat"/>
    <property type="match status" value="1"/>
</dbReference>
<dbReference type="EMBL" id="JAESND010000001">
    <property type="protein sequence ID" value="MBM3114367.1"/>
    <property type="molecule type" value="Genomic_DNA"/>
</dbReference>
<evidence type="ECO:0000259" key="3">
    <source>
        <dbReference type="Pfam" id="PF13449"/>
    </source>
</evidence>
<evidence type="ECO:0000313" key="5">
    <source>
        <dbReference type="Proteomes" id="UP000809431"/>
    </source>
</evidence>
<feature type="chain" id="PRO_5046424326" evidence="2">
    <location>
        <begin position="23"/>
        <end position="657"/>
    </location>
</feature>
<organism evidence="4 5">
    <name type="scientific">Jeongeupia naejangsanensis</name>
    <dbReference type="NCBI Taxonomy" id="613195"/>
    <lineage>
        <taxon>Bacteria</taxon>
        <taxon>Pseudomonadati</taxon>
        <taxon>Pseudomonadota</taxon>
        <taxon>Betaproteobacteria</taxon>
        <taxon>Neisseriales</taxon>
        <taxon>Chitinibacteraceae</taxon>
        <taxon>Jeongeupia</taxon>
    </lineage>
</organism>
<feature type="compositionally biased region" description="Pro residues" evidence="1">
    <location>
        <begin position="34"/>
        <end position="46"/>
    </location>
</feature>
<dbReference type="PANTHER" id="PTHR37957:SF1">
    <property type="entry name" value="PHYTASE-LIKE DOMAIN-CONTAINING PROTEIN"/>
    <property type="match status" value="1"/>
</dbReference>
<evidence type="ECO:0000256" key="2">
    <source>
        <dbReference type="SAM" id="SignalP"/>
    </source>
</evidence>